<gene>
    <name evidence="1" type="ORF">BDN71DRAFT_1453171</name>
</gene>
<proteinExistence type="predicted"/>
<dbReference type="EMBL" id="MU154623">
    <property type="protein sequence ID" value="KAF9491261.1"/>
    <property type="molecule type" value="Genomic_DNA"/>
</dbReference>
<dbReference type="Proteomes" id="UP000807025">
    <property type="component" value="Unassembled WGS sequence"/>
</dbReference>
<organism evidence="1 2">
    <name type="scientific">Pleurotus eryngii</name>
    <name type="common">Boletus of the steppes</name>
    <dbReference type="NCBI Taxonomy" id="5323"/>
    <lineage>
        <taxon>Eukaryota</taxon>
        <taxon>Fungi</taxon>
        <taxon>Dikarya</taxon>
        <taxon>Basidiomycota</taxon>
        <taxon>Agaricomycotina</taxon>
        <taxon>Agaricomycetes</taxon>
        <taxon>Agaricomycetidae</taxon>
        <taxon>Agaricales</taxon>
        <taxon>Pleurotineae</taxon>
        <taxon>Pleurotaceae</taxon>
        <taxon>Pleurotus</taxon>
    </lineage>
</organism>
<accession>A0A9P5ZPE8</accession>
<evidence type="ECO:0000313" key="2">
    <source>
        <dbReference type="Proteomes" id="UP000807025"/>
    </source>
</evidence>
<comment type="caution">
    <text evidence="1">The sequence shown here is derived from an EMBL/GenBank/DDBJ whole genome shotgun (WGS) entry which is preliminary data.</text>
</comment>
<sequence length="74" mass="8612">MCHGRWLEVPELCSKERQEERRHRTMYTHRYCTSERVASVLLVLLWVNTANVQITNGSGSCRVTSSPFSRRLST</sequence>
<dbReference type="AlphaFoldDB" id="A0A9P5ZPE8"/>
<name>A0A9P5ZPE8_PLEER</name>
<protein>
    <submittedName>
        <fullName evidence="1">Uncharacterized protein</fullName>
    </submittedName>
</protein>
<feature type="non-terminal residue" evidence="1">
    <location>
        <position position="74"/>
    </location>
</feature>
<keyword evidence="2" id="KW-1185">Reference proteome</keyword>
<reference evidence="1" key="1">
    <citation type="submission" date="2020-11" db="EMBL/GenBank/DDBJ databases">
        <authorList>
            <consortium name="DOE Joint Genome Institute"/>
            <person name="Ahrendt S."/>
            <person name="Riley R."/>
            <person name="Andreopoulos W."/>
            <person name="Labutti K."/>
            <person name="Pangilinan J."/>
            <person name="Ruiz-Duenas F.J."/>
            <person name="Barrasa J.M."/>
            <person name="Sanchez-Garcia M."/>
            <person name="Camarero S."/>
            <person name="Miyauchi S."/>
            <person name="Serrano A."/>
            <person name="Linde D."/>
            <person name="Babiker R."/>
            <person name="Drula E."/>
            <person name="Ayuso-Fernandez I."/>
            <person name="Pacheco R."/>
            <person name="Padilla G."/>
            <person name="Ferreira P."/>
            <person name="Barriuso J."/>
            <person name="Kellner H."/>
            <person name="Castanera R."/>
            <person name="Alfaro M."/>
            <person name="Ramirez L."/>
            <person name="Pisabarro A.G."/>
            <person name="Kuo A."/>
            <person name="Tritt A."/>
            <person name="Lipzen A."/>
            <person name="He G."/>
            <person name="Yan M."/>
            <person name="Ng V."/>
            <person name="Cullen D."/>
            <person name="Martin F."/>
            <person name="Rosso M.-N."/>
            <person name="Henrissat B."/>
            <person name="Hibbett D."/>
            <person name="Martinez A.T."/>
            <person name="Grigoriev I.V."/>
        </authorList>
    </citation>
    <scope>NUCLEOTIDE SEQUENCE</scope>
    <source>
        <strain evidence="1">ATCC 90797</strain>
    </source>
</reference>
<evidence type="ECO:0000313" key="1">
    <source>
        <dbReference type="EMBL" id="KAF9491261.1"/>
    </source>
</evidence>